<dbReference type="PANTHER" id="PTHR21428:SF11">
    <property type="entry name" value="MEDIATOR OF RNA POLYMERASE II TRANSCRIPTION SUBUNIT 7"/>
    <property type="match status" value="1"/>
</dbReference>
<organism evidence="12 13">
    <name type="scientific">Trichophyton verrucosum (strain HKI 0517)</name>
    <dbReference type="NCBI Taxonomy" id="663202"/>
    <lineage>
        <taxon>Eukaryota</taxon>
        <taxon>Fungi</taxon>
        <taxon>Dikarya</taxon>
        <taxon>Ascomycota</taxon>
        <taxon>Pezizomycotina</taxon>
        <taxon>Eurotiomycetes</taxon>
        <taxon>Eurotiomycetidae</taxon>
        <taxon>Onygenales</taxon>
        <taxon>Arthrodermataceae</taxon>
        <taxon>Trichophyton</taxon>
    </lineage>
</organism>
<protein>
    <recommendedName>
        <fullName evidence="4 10">Mediator of RNA polymerase II transcription subunit 7</fullName>
    </recommendedName>
</protein>
<comment type="function">
    <text evidence="9">Component of the Mediator complex, a coactivator involved in the regulated transcription of nearly all RNA polymerase II-dependent genes. Mediator functions as a bridge to convey information from gene-specific regulatory proteins to the basal RNA polymerase II transcription machinery. Mediator is recruited to promoters by direct interactions with regulatory proteins and serves as a scaffold for the assembly of a functional preinitiation complex with RNA polymerase II and the general transcription factors.</text>
</comment>
<evidence type="ECO:0000313" key="12">
    <source>
        <dbReference type="EMBL" id="EFE40922.1"/>
    </source>
</evidence>
<dbReference type="GO" id="GO:0070847">
    <property type="term" value="C:core mediator complex"/>
    <property type="evidence" value="ECO:0007669"/>
    <property type="project" value="TreeGrafter"/>
</dbReference>
<dbReference type="EMBL" id="ACYE01000220">
    <property type="protein sequence ID" value="EFE40922.1"/>
    <property type="molecule type" value="Genomic_DNA"/>
</dbReference>
<dbReference type="AlphaFoldDB" id="D4DB88"/>
<dbReference type="SUPFAM" id="SSF140718">
    <property type="entry name" value="Mediator hinge subcomplex-like"/>
    <property type="match status" value="1"/>
</dbReference>
<feature type="compositionally biased region" description="Basic and acidic residues" evidence="11">
    <location>
        <begin position="1"/>
        <end position="21"/>
    </location>
</feature>
<evidence type="ECO:0000256" key="8">
    <source>
        <dbReference type="ARBA" id="ARBA00023242"/>
    </source>
</evidence>
<feature type="region of interest" description="Disordered" evidence="11">
    <location>
        <begin position="1"/>
        <end position="104"/>
    </location>
</feature>
<comment type="subcellular location">
    <subcellularLocation>
        <location evidence="1 10">Nucleus</location>
    </subcellularLocation>
</comment>
<keyword evidence="7 10" id="KW-0804">Transcription</keyword>
<keyword evidence="5 10" id="KW-0805">Transcription regulation</keyword>
<gene>
    <name evidence="12" type="ORF">TRV_04387</name>
</gene>
<dbReference type="Gene3D" id="6.10.140.1520">
    <property type="match status" value="1"/>
</dbReference>
<evidence type="ECO:0000256" key="2">
    <source>
        <dbReference type="ARBA" id="ARBA00009994"/>
    </source>
</evidence>
<feature type="region of interest" description="Disordered" evidence="11">
    <location>
        <begin position="258"/>
        <end position="292"/>
    </location>
</feature>
<dbReference type="GO" id="GO:0016592">
    <property type="term" value="C:mediator complex"/>
    <property type="evidence" value="ECO:0007669"/>
    <property type="project" value="InterPro"/>
</dbReference>
<evidence type="ECO:0000313" key="13">
    <source>
        <dbReference type="Proteomes" id="UP000008383"/>
    </source>
</evidence>
<dbReference type="GO" id="GO:0003712">
    <property type="term" value="F:transcription coregulator activity"/>
    <property type="evidence" value="ECO:0007669"/>
    <property type="project" value="InterPro"/>
</dbReference>
<keyword evidence="6 10" id="KW-0010">Activator</keyword>
<comment type="similarity">
    <text evidence="2 10">Belongs to the Mediator complex subunit 7 family.</text>
</comment>
<evidence type="ECO:0000256" key="11">
    <source>
        <dbReference type="SAM" id="MobiDB-lite"/>
    </source>
</evidence>
<dbReference type="GeneID" id="9578501"/>
<comment type="caution">
    <text evidence="12">The sequence shown here is derived from an EMBL/GenBank/DDBJ whole genome shotgun (WGS) entry which is preliminary data.</text>
</comment>
<evidence type="ECO:0000256" key="7">
    <source>
        <dbReference type="ARBA" id="ARBA00023163"/>
    </source>
</evidence>
<keyword evidence="13" id="KW-1185">Reference proteome</keyword>
<dbReference type="Gene3D" id="6.10.140.200">
    <property type="match status" value="1"/>
</dbReference>
<evidence type="ECO:0000256" key="5">
    <source>
        <dbReference type="ARBA" id="ARBA00023015"/>
    </source>
</evidence>
<dbReference type="Proteomes" id="UP000008383">
    <property type="component" value="Unassembled WGS sequence"/>
</dbReference>
<reference evidence="13" key="1">
    <citation type="journal article" date="2011" name="Genome Biol.">
        <title>Comparative and functional genomics provide insights into the pathogenicity of dermatophytic fungi.</title>
        <authorList>
            <person name="Burmester A."/>
            <person name="Shelest E."/>
            <person name="Gloeckner G."/>
            <person name="Heddergott C."/>
            <person name="Schindler S."/>
            <person name="Staib P."/>
            <person name="Heidel A."/>
            <person name="Felder M."/>
            <person name="Petzold A."/>
            <person name="Szafranski K."/>
            <person name="Feuermann M."/>
            <person name="Pedruzzi I."/>
            <person name="Priebe S."/>
            <person name="Groth M."/>
            <person name="Winkler R."/>
            <person name="Li W."/>
            <person name="Kniemeyer O."/>
            <person name="Schroeckh V."/>
            <person name="Hertweck C."/>
            <person name="Hube B."/>
            <person name="White T.C."/>
            <person name="Platzer M."/>
            <person name="Guthke R."/>
            <person name="Heitman J."/>
            <person name="Woestemeyer J."/>
            <person name="Zipfel P.F."/>
            <person name="Monod M."/>
            <person name="Brakhage A.A."/>
        </authorList>
    </citation>
    <scope>NUCLEOTIDE SEQUENCE [LARGE SCALE GENOMIC DNA]</scope>
    <source>
        <strain evidence="13">HKI 0517</strain>
    </source>
</reference>
<feature type="compositionally biased region" description="Basic and acidic residues" evidence="11">
    <location>
        <begin position="80"/>
        <end position="100"/>
    </location>
</feature>
<dbReference type="RefSeq" id="XP_003021540.1">
    <property type="nucleotide sequence ID" value="XM_003021494.1"/>
</dbReference>
<sequence>MSSAPEKRVNATTFEGKEEKTSQSNNTTSTTIEEEIDEEERRPSHLRGATMEEGAQRGVTAAFPPPPPFWRHFSRANLNKLEDAKRAARPDDDHEKRTASKDWTPAELQALDVAPELKYLIPPEPPTTDYVLFGETQQLSPNPPSLGDQGITQLYPSSSATSGHAYHLTKITKSLLLNFLELTGILSIAPEHAEEKLQMIRTLFINAYHLLNLYRPHQARESLSELIERRIELAKEDVKQMEEIEGKVAGWLEMMSKSDKVEEASDDKMQIEKEEEEDQKKNPKQVSENDREIEDARVMWRLLDEIEEAG</sequence>
<evidence type="ECO:0000256" key="9">
    <source>
        <dbReference type="ARBA" id="ARBA00025687"/>
    </source>
</evidence>
<feature type="compositionally biased region" description="Low complexity" evidence="11">
    <location>
        <begin position="22"/>
        <end position="31"/>
    </location>
</feature>
<evidence type="ECO:0000256" key="6">
    <source>
        <dbReference type="ARBA" id="ARBA00023159"/>
    </source>
</evidence>
<dbReference type="GO" id="GO:0006357">
    <property type="term" value="P:regulation of transcription by RNA polymerase II"/>
    <property type="evidence" value="ECO:0007669"/>
    <property type="project" value="InterPro"/>
</dbReference>
<accession>D4DB88</accession>
<dbReference type="Pfam" id="PF05983">
    <property type="entry name" value="Med7"/>
    <property type="match status" value="1"/>
</dbReference>
<dbReference type="HOGENOM" id="CLU_065214_0_1_1"/>
<keyword evidence="8 10" id="KW-0539">Nucleus</keyword>
<proteinExistence type="inferred from homology"/>
<dbReference type="OrthoDB" id="10253553at2759"/>
<name>D4DB88_TRIVH</name>
<dbReference type="KEGG" id="tve:TRV_04387"/>
<evidence type="ECO:0000256" key="3">
    <source>
        <dbReference type="ARBA" id="ARBA00011837"/>
    </source>
</evidence>
<comment type="subunit">
    <text evidence="3 10">Component of the Mediator complex.</text>
</comment>
<feature type="compositionally biased region" description="Basic and acidic residues" evidence="11">
    <location>
        <begin position="258"/>
        <end position="272"/>
    </location>
</feature>
<dbReference type="InterPro" id="IPR044888">
    <property type="entry name" value="Mediatior_Med7_sf"/>
</dbReference>
<dbReference type="InterPro" id="IPR037212">
    <property type="entry name" value="Med7/Med21-like"/>
</dbReference>
<dbReference type="InterPro" id="IPR009244">
    <property type="entry name" value="Mediatior_Med7"/>
</dbReference>
<evidence type="ECO:0000256" key="10">
    <source>
        <dbReference type="RuleBase" id="RU364060"/>
    </source>
</evidence>
<dbReference type="PANTHER" id="PTHR21428">
    <property type="entry name" value="MEDIATOR OF RNA POLYMERASE II TRANSCRIPTION SUBUNIT 7"/>
    <property type="match status" value="1"/>
</dbReference>
<evidence type="ECO:0000256" key="4">
    <source>
        <dbReference type="ARBA" id="ARBA00020631"/>
    </source>
</evidence>
<evidence type="ECO:0000256" key="1">
    <source>
        <dbReference type="ARBA" id="ARBA00004123"/>
    </source>
</evidence>